<dbReference type="RefSeq" id="WP_181035508.1">
    <property type="nucleotide sequence ID" value="NZ_JAWRLE010000001.1"/>
</dbReference>
<dbReference type="Proteomes" id="UP001304467">
    <property type="component" value="Unassembled WGS sequence"/>
</dbReference>
<reference evidence="1 2" key="1">
    <citation type="journal article" date="2023" name="Front. Microbiol.">
        <title>Genomic analyses of Burkholderia respiratory isolates indicates two evolutionarily distinct B. anthina clades.</title>
        <authorList>
            <person name="Pham A."/>
            <person name="Volmer J.G."/>
            <person name="Chambers D.C."/>
            <person name="Smith D.J."/>
            <person name="Reid D.W."/>
            <person name="Burr L."/>
            <person name="Wells T.J."/>
        </authorList>
    </citation>
    <scope>NUCLEOTIDE SEQUENCE [LARGE SCALE GENOMIC DNA]</scope>
    <source>
        <strain evidence="1 2">BCCIQ07A</strain>
    </source>
</reference>
<organism evidence="1 2">
    <name type="scientific">Burkholderia anthinoferrum</name>
    <dbReference type="NCBI Taxonomy" id="3090833"/>
    <lineage>
        <taxon>Bacteria</taxon>
        <taxon>Pseudomonadati</taxon>
        <taxon>Pseudomonadota</taxon>
        <taxon>Betaproteobacteria</taxon>
        <taxon>Burkholderiales</taxon>
        <taxon>Burkholderiaceae</taxon>
        <taxon>Burkholderia</taxon>
    </lineage>
</organism>
<sequence>MGRDLVLATQLHRLPETYAADPPWQRAGRTGAPRLRIVTITITYGPRATGEA</sequence>
<comment type="caution">
    <text evidence="1">The sequence shown here is derived from an EMBL/GenBank/DDBJ whole genome shotgun (WGS) entry which is preliminary data.</text>
</comment>
<dbReference type="EMBL" id="JAWRLE010000001">
    <property type="protein sequence ID" value="MEB2577453.1"/>
    <property type="molecule type" value="Genomic_DNA"/>
</dbReference>
<evidence type="ECO:0000313" key="2">
    <source>
        <dbReference type="Proteomes" id="UP001304467"/>
    </source>
</evidence>
<evidence type="ECO:0000313" key="1">
    <source>
        <dbReference type="EMBL" id="MEB2577453.1"/>
    </source>
</evidence>
<gene>
    <name evidence="1" type="ORF">SB593_00580</name>
</gene>
<proteinExistence type="predicted"/>
<accession>A0ABU5WGM6</accession>
<name>A0ABU5WGM6_9BURK</name>
<protein>
    <submittedName>
        <fullName evidence="1">Uncharacterized protein</fullName>
    </submittedName>
</protein>
<keyword evidence="2" id="KW-1185">Reference proteome</keyword>